<sequence length="260" mass="30268">MKRNYFILLLFLCINPLSAQEKIDLFFDFDKDIPNEKSTQKLNNWLESIDSIEVTKIEGYCDFVDTDEYNKDLSLRRANSVLSTLKSNNFNVKNAEIIGFGENFQQSKVQSENRKAIVYYKQIKKPEQVEPPKDSKLSKQITESKVGEKLKLENLNFYNHSDIVRVESRPILEDLLQIMKANENLKIEIHGHICCMLDDSHQIALLRAKMVYNFLIQNGINKNRLGFKSFGSAKPIYPLPEKNEEERDANRRVEIMVISK</sequence>
<dbReference type="PANTHER" id="PTHR30329">
    <property type="entry name" value="STATOR ELEMENT OF FLAGELLAR MOTOR COMPLEX"/>
    <property type="match status" value="1"/>
</dbReference>
<feature type="signal peptide" evidence="2">
    <location>
        <begin position="1"/>
        <end position="19"/>
    </location>
</feature>
<dbReference type="SUPFAM" id="SSF103088">
    <property type="entry name" value="OmpA-like"/>
    <property type="match status" value="2"/>
</dbReference>
<dbReference type="InterPro" id="IPR006665">
    <property type="entry name" value="OmpA-like"/>
</dbReference>
<comment type="caution">
    <text evidence="4">The sequence shown here is derived from an EMBL/GenBank/DDBJ whole genome shotgun (WGS) entry which is preliminary data.</text>
</comment>
<dbReference type="PROSITE" id="PS51123">
    <property type="entry name" value="OMPA_2"/>
    <property type="match status" value="2"/>
</dbReference>
<evidence type="ECO:0000313" key="5">
    <source>
        <dbReference type="Proteomes" id="UP001255185"/>
    </source>
</evidence>
<feature type="chain" id="PRO_5045490996" evidence="2">
    <location>
        <begin position="20"/>
        <end position="260"/>
    </location>
</feature>
<evidence type="ECO:0000256" key="1">
    <source>
        <dbReference type="PROSITE-ProRule" id="PRU00473"/>
    </source>
</evidence>
<dbReference type="InterPro" id="IPR036737">
    <property type="entry name" value="OmpA-like_sf"/>
</dbReference>
<dbReference type="Proteomes" id="UP001255185">
    <property type="component" value="Unassembled WGS sequence"/>
</dbReference>
<evidence type="ECO:0000313" key="4">
    <source>
        <dbReference type="EMBL" id="MDR6968410.1"/>
    </source>
</evidence>
<dbReference type="InterPro" id="IPR050330">
    <property type="entry name" value="Bact_OuterMem_StrucFunc"/>
</dbReference>
<proteinExistence type="predicted"/>
<evidence type="ECO:0000259" key="3">
    <source>
        <dbReference type="PROSITE" id="PS51123"/>
    </source>
</evidence>
<feature type="domain" description="OmpA-like" evidence="3">
    <location>
        <begin position="146"/>
        <end position="260"/>
    </location>
</feature>
<reference evidence="4 5" key="1">
    <citation type="submission" date="2023-07" db="EMBL/GenBank/DDBJ databases">
        <title>Sorghum-associated microbial communities from plants grown in Nebraska, USA.</title>
        <authorList>
            <person name="Schachtman D."/>
        </authorList>
    </citation>
    <scope>NUCLEOTIDE SEQUENCE [LARGE SCALE GENOMIC DNA]</scope>
    <source>
        <strain evidence="4 5">3773</strain>
    </source>
</reference>
<evidence type="ECO:0000256" key="2">
    <source>
        <dbReference type="SAM" id="SignalP"/>
    </source>
</evidence>
<organism evidence="4 5">
    <name type="scientific">Flavobacterium arsenatis</name>
    <dbReference type="NCBI Taxonomy" id="1484332"/>
    <lineage>
        <taxon>Bacteria</taxon>
        <taxon>Pseudomonadati</taxon>
        <taxon>Bacteroidota</taxon>
        <taxon>Flavobacteriia</taxon>
        <taxon>Flavobacteriales</taxon>
        <taxon>Flavobacteriaceae</taxon>
        <taxon>Flavobacterium</taxon>
    </lineage>
</organism>
<dbReference type="PANTHER" id="PTHR30329:SF21">
    <property type="entry name" value="LIPOPROTEIN YIAD-RELATED"/>
    <property type="match status" value="1"/>
</dbReference>
<feature type="domain" description="OmpA-like" evidence="3">
    <location>
        <begin position="14"/>
        <end position="123"/>
    </location>
</feature>
<dbReference type="CDD" id="cd07185">
    <property type="entry name" value="OmpA_C-like"/>
    <property type="match status" value="2"/>
</dbReference>
<keyword evidence="1" id="KW-0472">Membrane</keyword>
<keyword evidence="2" id="KW-0732">Signal</keyword>
<gene>
    <name evidence="4" type="ORF">J2X31_002433</name>
</gene>
<dbReference type="Pfam" id="PF00691">
    <property type="entry name" value="OmpA"/>
    <property type="match status" value="2"/>
</dbReference>
<protein>
    <submittedName>
        <fullName evidence="4">Outer membrane protein OmpA-like peptidoglycan-associated protein</fullName>
    </submittedName>
</protein>
<dbReference type="EMBL" id="JAVDVI010000010">
    <property type="protein sequence ID" value="MDR6968410.1"/>
    <property type="molecule type" value="Genomic_DNA"/>
</dbReference>
<keyword evidence="5" id="KW-1185">Reference proteome</keyword>
<dbReference type="RefSeq" id="WP_310026975.1">
    <property type="nucleotide sequence ID" value="NZ_JAVDVI010000010.1"/>
</dbReference>
<name>A0ABU1TQZ2_9FLAO</name>
<accession>A0ABU1TQZ2</accession>
<dbReference type="Gene3D" id="3.30.1330.60">
    <property type="entry name" value="OmpA-like domain"/>
    <property type="match status" value="2"/>
</dbReference>